<dbReference type="Pfam" id="PF07362">
    <property type="entry name" value="CcdA"/>
    <property type="match status" value="1"/>
</dbReference>
<keyword evidence="1" id="KW-1277">Toxin-antitoxin system</keyword>
<evidence type="ECO:0000313" key="4">
    <source>
        <dbReference type="Proteomes" id="UP000054740"/>
    </source>
</evidence>
<evidence type="ECO:0000256" key="2">
    <source>
        <dbReference type="SAM" id="MobiDB-lite"/>
    </source>
</evidence>
<accession>A0A158J586</accession>
<organism evidence="3 4">
    <name type="scientific">Caballeronia cordobensis</name>
    <name type="common">Burkholderia cordobensis</name>
    <dbReference type="NCBI Taxonomy" id="1353886"/>
    <lineage>
        <taxon>Bacteria</taxon>
        <taxon>Pseudomonadati</taxon>
        <taxon>Pseudomonadota</taxon>
        <taxon>Betaproteobacteria</taxon>
        <taxon>Burkholderiales</taxon>
        <taxon>Burkholderiaceae</taxon>
        <taxon>Caballeronia</taxon>
    </lineage>
</organism>
<name>A0A158J586_CABCO</name>
<proteinExistence type="predicted"/>
<dbReference type="AlphaFoldDB" id="A0A158J586"/>
<sequence length="77" mass="8760">MVQVFLARAKLTSASQSEKARTKELKVNASRASERTSREEVQERVASEWAEQNVELVKAYTAMVEREGLPLANFRTF</sequence>
<protein>
    <submittedName>
        <fullName evidence="3">Post-segregation antitoxin CcdA</fullName>
    </submittedName>
</protein>
<evidence type="ECO:0000256" key="1">
    <source>
        <dbReference type="ARBA" id="ARBA00022649"/>
    </source>
</evidence>
<dbReference type="EMBL" id="FCNY02000020">
    <property type="protein sequence ID" value="SAL63996.1"/>
    <property type="molecule type" value="Genomic_DNA"/>
</dbReference>
<keyword evidence="4" id="KW-1185">Reference proteome</keyword>
<dbReference type="Proteomes" id="UP000054740">
    <property type="component" value="Unassembled WGS sequence"/>
</dbReference>
<feature type="region of interest" description="Disordered" evidence="2">
    <location>
        <begin position="11"/>
        <end position="39"/>
    </location>
</feature>
<dbReference type="RefSeq" id="WP_053570727.1">
    <property type="nucleotide sequence ID" value="NZ_FCNY02000020.1"/>
</dbReference>
<evidence type="ECO:0000313" key="3">
    <source>
        <dbReference type="EMBL" id="SAL63996.1"/>
    </source>
</evidence>
<reference evidence="4" key="1">
    <citation type="submission" date="2016-01" db="EMBL/GenBank/DDBJ databases">
        <authorList>
            <person name="Peeters C."/>
        </authorList>
    </citation>
    <scope>NUCLEOTIDE SEQUENCE [LARGE SCALE GENOMIC DNA]</scope>
</reference>
<feature type="compositionally biased region" description="Basic and acidic residues" evidence="2">
    <location>
        <begin position="18"/>
        <end position="39"/>
    </location>
</feature>
<gene>
    <name evidence="3" type="ORF">AWB70_05915</name>
</gene>
<dbReference type="InterPro" id="IPR009956">
    <property type="entry name" value="Post-segregation_anti-tox_CcdA"/>
</dbReference>